<feature type="compositionally biased region" description="Basic residues" evidence="3">
    <location>
        <begin position="16"/>
        <end position="25"/>
    </location>
</feature>
<feature type="region of interest" description="Disordered" evidence="3">
    <location>
        <begin position="125"/>
        <end position="162"/>
    </location>
</feature>
<feature type="region of interest" description="Disordered" evidence="3">
    <location>
        <begin position="181"/>
        <end position="203"/>
    </location>
</feature>
<dbReference type="PANTHER" id="PTHR22906:SF21">
    <property type="entry name" value="SEMA DOMAIN-CONTAINING PROTEIN"/>
    <property type="match status" value="1"/>
</dbReference>
<evidence type="ECO:0000313" key="5">
    <source>
        <dbReference type="Proteomes" id="UP000001307"/>
    </source>
</evidence>
<dbReference type="EMBL" id="FN653268">
    <property type="protein sequence ID" value="CBY14259.1"/>
    <property type="molecule type" value="Genomic_DNA"/>
</dbReference>
<sequence length="600" mass="67346">MTKLITILIGLSSAQRARKNNRNRNRGPPTAKPTTRPFNLDESNYVGNVGDEMDLSFGMDGFAGYEYEGLDMFFGASYGGFESIYGDNLGDLKNGVVPTLTATTQPVTRPMVPTTLPFAKVETPLPKFEPKEQPKKQAKKKKFAKNKKQQVKTTEEPTTIEPTASFSNWSDFSSCSKSCGGGGEKIRSRNCSSGKPSDCDGPETETETCFLKDCPAYLEWENWSDCSLSCGGGSHSRRRYCSTGDLMDCQEFGTSVESETCNDMDCPVFEQWTNWTSCSRSCNGGNQRRNRDCSTGRLTDCKGSSVELQECAKEACPEWKLWQQWSECSNSCGNGVRNRVRPCSTGRLVDCFGDSVQQQPCRASICPTSEPPKTLIARQREPSRFANAQSDTIDIKVEEVDASDENTDKKREFGFGLFTQKGRKTKIARGNRFDSKYDYESYYDGEYGNYYYEETYGQTTYDPTILMPFKNKVEDSKIIYERTGRISCWRCDGSSSWEDCWTNGEFEQCTDSQNSCQLTVRRRGADFWINTGCKQASACEVNKSQNFVSETPINSQCDPSEEHSVCRQCCYDHGCNHEWAPLSVAQWAEDHSPNATTGSY</sequence>
<keyword evidence="5" id="KW-1185">Reference proteome</keyword>
<keyword evidence="1" id="KW-0677">Repeat</keyword>
<dbReference type="Pfam" id="PF00090">
    <property type="entry name" value="TSP_1"/>
    <property type="match status" value="4"/>
</dbReference>
<dbReference type="InterPro" id="IPR052065">
    <property type="entry name" value="Compl_asym_regulator"/>
</dbReference>
<accession>E4XX65</accession>
<evidence type="ECO:0000256" key="2">
    <source>
        <dbReference type="ARBA" id="ARBA00023157"/>
    </source>
</evidence>
<reference evidence="4" key="1">
    <citation type="journal article" date="2010" name="Science">
        <title>Plasticity of animal genome architecture unmasked by rapid evolution of a pelagic tunicate.</title>
        <authorList>
            <person name="Denoeud F."/>
            <person name="Henriet S."/>
            <person name="Mungpakdee S."/>
            <person name="Aury J.M."/>
            <person name="Da Silva C."/>
            <person name="Brinkmann H."/>
            <person name="Mikhaleva J."/>
            <person name="Olsen L.C."/>
            <person name="Jubin C."/>
            <person name="Canestro C."/>
            <person name="Bouquet J.M."/>
            <person name="Danks G."/>
            <person name="Poulain J."/>
            <person name="Campsteijn C."/>
            <person name="Adamski M."/>
            <person name="Cross I."/>
            <person name="Yadetie F."/>
            <person name="Muffato M."/>
            <person name="Louis A."/>
            <person name="Butcher S."/>
            <person name="Tsagkogeorga G."/>
            <person name="Konrad A."/>
            <person name="Singh S."/>
            <person name="Jensen M.F."/>
            <person name="Cong E.H."/>
            <person name="Eikeseth-Otteraa H."/>
            <person name="Noel B."/>
            <person name="Anthouard V."/>
            <person name="Porcel B.M."/>
            <person name="Kachouri-Lafond R."/>
            <person name="Nishino A."/>
            <person name="Ugolini M."/>
            <person name="Chourrout P."/>
            <person name="Nishida H."/>
            <person name="Aasland R."/>
            <person name="Huzurbazar S."/>
            <person name="Westhof E."/>
            <person name="Delsuc F."/>
            <person name="Lehrach H."/>
            <person name="Reinhardt R."/>
            <person name="Weissenbach J."/>
            <person name="Roy S.W."/>
            <person name="Artiguenave F."/>
            <person name="Postlethwait J.H."/>
            <person name="Manak J.R."/>
            <person name="Thompson E.M."/>
            <person name="Jaillon O."/>
            <person name="Du Pasquier L."/>
            <person name="Boudinot P."/>
            <person name="Liberles D.A."/>
            <person name="Volff J.N."/>
            <person name="Philippe H."/>
            <person name="Lenhard B."/>
            <person name="Roest Crollius H."/>
            <person name="Wincker P."/>
            <person name="Chourrout D."/>
        </authorList>
    </citation>
    <scope>NUCLEOTIDE SEQUENCE [LARGE SCALE GENOMIC DNA]</scope>
</reference>
<keyword evidence="2" id="KW-1015">Disulfide bond</keyword>
<evidence type="ECO:0000256" key="1">
    <source>
        <dbReference type="ARBA" id="ARBA00022737"/>
    </source>
</evidence>
<dbReference type="CDD" id="cd23539">
    <property type="entry name" value="TFP_LU_ECD_CinHb4_like"/>
    <property type="match status" value="1"/>
</dbReference>
<dbReference type="Gene3D" id="2.20.100.10">
    <property type="entry name" value="Thrombospondin type-1 (TSP1) repeat"/>
    <property type="match status" value="4"/>
</dbReference>
<gene>
    <name evidence="4" type="ORF">GSOID_T00007245001</name>
</gene>
<evidence type="ECO:0000313" key="4">
    <source>
        <dbReference type="EMBL" id="CBY14259.1"/>
    </source>
</evidence>
<evidence type="ECO:0000256" key="3">
    <source>
        <dbReference type="SAM" id="MobiDB-lite"/>
    </source>
</evidence>
<dbReference type="PROSITE" id="PS50092">
    <property type="entry name" value="TSP1"/>
    <property type="match status" value="4"/>
</dbReference>
<name>E4XX65_OIKDI</name>
<protein>
    <submittedName>
        <fullName evidence="4">Uncharacterized protein</fullName>
    </submittedName>
</protein>
<dbReference type="SUPFAM" id="SSF82895">
    <property type="entry name" value="TSP-1 type 1 repeat"/>
    <property type="match status" value="4"/>
</dbReference>
<proteinExistence type="predicted"/>
<dbReference type="InParanoid" id="E4XX65"/>
<dbReference type="SMART" id="SM00209">
    <property type="entry name" value="TSP1"/>
    <property type="match status" value="4"/>
</dbReference>
<feature type="region of interest" description="Disordered" evidence="3">
    <location>
        <begin position="16"/>
        <end position="40"/>
    </location>
</feature>
<dbReference type="AlphaFoldDB" id="E4XX65"/>
<dbReference type="InterPro" id="IPR036383">
    <property type="entry name" value="TSP1_rpt_sf"/>
</dbReference>
<dbReference type="InterPro" id="IPR000884">
    <property type="entry name" value="TSP1_rpt"/>
</dbReference>
<dbReference type="Proteomes" id="UP000001307">
    <property type="component" value="Unassembled WGS sequence"/>
</dbReference>
<organism evidence="4">
    <name type="scientific">Oikopleura dioica</name>
    <name type="common">Tunicate</name>
    <dbReference type="NCBI Taxonomy" id="34765"/>
    <lineage>
        <taxon>Eukaryota</taxon>
        <taxon>Metazoa</taxon>
        <taxon>Chordata</taxon>
        <taxon>Tunicata</taxon>
        <taxon>Appendicularia</taxon>
        <taxon>Copelata</taxon>
        <taxon>Oikopleuridae</taxon>
        <taxon>Oikopleura</taxon>
    </lineage>
</organism>
<feature type="compositionally biased region" description="Basic residues" evidence="3">
    <location>
        <begin position="136"/>
        <end position="150"/>
    </location>
</feature>
<dbReference type="PANTHER" id="PTHR22906">
    <property type="entry name" value="PROPERDIN"/>
    <property type="match status" value="1"/>
</dbReference>
<dbReference type="OrthoDB" id="5948003at2759"/>